<dbReference type="InterPro" id="IPR037176">
    <property type="entry name" value="Osmotin/thaumatin-like_sf"/>
</dbReference>
<dbReference type="STRING" id="888268.A0A1E5UW55"/>
<dbReference type="OrthoDB" id="430315at2759"/>
<sequence length="343" mass="36146">MGEPRSRKLWLLVLVLARWYYVSMAVTFTISNYCTHTIWPGTLAGTGTSQLSTTGFKLDPGQTVQLAAPAGWSGRIWARTGCVFDADGAGVCQTGDCGGRMECRGAGATPPATLFEVTLDGSGGQDFYDVSLVDGYNLPVVAIPRSRQGGACNATGCMADLNRCKCHRPAPAKACPKELQVACGGGAIACRSACEAFGQDRYCCIGAYGTPDACHPTVYSSIFKSACPRAYSYAYDDSTSTFTCKASDYTIAFCLPTSGIKKSDAVFLGAQMDGQSTDGGNAPPVYNGGNTPPVYNDGGFGFQPPIYNYGGGGTRQPAMTASSGSIVYFRPWLLLLLVPVFFS</sequence>
<keyword evidence="3" id="KW-1185">Reference proteome</keyword>
<comment type="caution">
    <text evidence="2">The sequence shown here is derived from an EMBL/GenBank/DDBJ whole genome shotgun (WGS) entry which is preliminary data.</text>
</comment>
<dbReference type="InterPro" id="IPR017949">
    <property type="entry name" value="Thaumatin_CS"/>
</dbReference>
<protein>
    <submittedName>
        <fullName evidence="2">Pathogenesis-related protein 5</fullName>
    </submittedName>
</protein>
<proteinExistence type="predicted"/>
<reference evidence="2 3" key="1">
    <citation type="submission" date="2016-09" db="EMBL/GenBank/DDBJ databases">
        <title>The draft genome of Dichanthelium oligosanthes: A C3 panicoid grass species.</title>
        <authorList>
            <person name="Studer A.J."/>
            <person name="Schnable J.C."/>
            <person name="Brutnell T.P."/>
        </authorList>
    </citation>
    <scope>NUCLEOTIDE SEQUENCE [LARGE SCALE GENOMIC DNA]</scope>
    <source>
        <strain evidence="3">cv. Kellogg 1175</strain>
        <tissue evidence="2">Leaf</tissue>
    </source>
</reference>
<organism evidence="2 3">
    <name type="scientific">Dichanthelium oligosanthes</name>
    <dbReference type="NCBI Taxonomy" id="888268"/>
    <lineage>
        <taxon>Eukaryota</taxon>
        <taxon>Viridiplantae</taxon>
        <taxon>Streptophyta</taxon>
        <taxon>Embryophyta</taxon>
        <taxon>Tracheophyta</taxon>
        <taxon>Spermatophyta</taxon>
        <taxon>Magnoliopsida</taxon>
        <taxon>Liliopsida</taxon>
        <taxon>Poales</taxon>
        <taxon>Poaceae</taxon>
        <taxon>PACMAD clade</taxon>
        <taxon>Panicoideae</taxon>
        <taxon>Panicodae</taxon>
        <taxon>Paniceae</taxon>
        <taxon>Dichantheliinae</taxon>
        <taxon>Dichanthelium</taxon>
    </lineage>
</organism>
<dbReference type="FunFam" id="2.60.110.10:FF:000001">
    <property type="entry name" value="THAUMATIN-LIKE PROTEIN 1"/>
    <property type="match status" value="1"/>
</dbReference>
<dbReference type="Gene3D" id="2.60.110.10">
    <property type="entry name" value="Thaumatin"/>
    <property type="match status" value="1"/>
</dbReference>
<name>A0A1E5UW55_9POAL</name>
<gene>
    <name evidence="2" type="ORF">BAE44_0021890</name>
</gene>
<dbReference type="Pfam" id="PF00314">
    <property type="entry name" value="Thaumatin"/>
    <property type="match status" value="1"/>
</dbReference>
<dbReference type="PANTHER" id="PTHR31048">
    <property type="entry name" value="OS03G0233200 PROTEIN"/>
    <property type="match status" value="1"/>
</dbReference>
<dbReference type="SUPFAM" id="SSF49870">
    <property type="entry name" value="Osmotin, thaumatin-like protein"/>
    <property type="match status" value="1"/>
</dbReference>
<dbReference type="EMBL" id="LWDX02061073">
    <property type="protein sequence ID" value="OEL17090.1"/>
    <property type="molecule type" value="Genomic_DNA"/>
</dbReference>
<evidence type="ECO:0000313" key="2">
    <source>
        <dbReference type="EMBL" id="OEL17090.1"/>
    </source>
</evidence>
<dbReference type="AlphaFoldDB" id="A0A1E5UW55"/>
<dbReference type="PROSITE" id="PS00316">
    <property type="entry name" value="THAUMATIN_1"/>
    <property type="match status" value="1"/>
</dbReference>
<evidence type="ECO:0000256" key="1">
    <source>
        <dbReference type="SAM" id="SignalP"/>
    </source>
</evidence>
<dbReference type="PROSITE" id="PS51367">
    <property type="entry name" value="THAUMATIN_2"/>
    <property type="match status" value="1"/>
</dbReference>
<accession>A0A1E5UW55</accession>
<dbReference type="SMART" id="SM00205">
    <property type="entry name" value="THN"/>
    <property type="match status" value="1"/>
</dbReference>
<keyword evidence="1" id="KW-0732">Signal</keyword>
<dbReference type="CDD" id="cd09218">
    <property type="entry name" value="TLP-PA"/>
    <property type="match status" value="1"/>
</dbReference>
<feature type="signal peptide" evidence="1">
    <location>
        <begin position="1"/>
        <end position="25"/>
    </location>
</feature>
<dbReference type="InterPro" id="IPR001938">
    <property type="entry name" value="Thaumatin"/>
</dbReference>
<evidence type="ECO:0000313" key="3">
    <source>
        <dbReference type="Proteomes" id="UP000095767"/>
    </source>
</evidence>
<dbReference type="PRINTS" id="PR00347">
    <property type="entry name" value="THAUMATIN"/>
</dbReference>
<dbReference type="Proteomes" id="UP000095767">
    <property type="component" value="Unassembled WGS sequence"/>
</dbReference>
<feature type="chain" id="PRO_5009187496" evidence="1">
    <location>
        <begin position="26"/>
        <end position="343"/>
    </location>
</feature>